<keyword evidence="2" id="KW-0808">Transferase</keyword>
<comment type="caution">
    <text evidence="2">The sequence shown here is derived from an EMBL/GenBank/DDBJ whole genome shotgun (WGS) entry which is preliminary data.</text>
</comment>
<dbReference type="GO" id="GO:0016301">
    <property type="term" value="F:kinase activity"/>
    <property type="evidence" value="ECO:0007669"/>
    <property type="project" value="UniProtKB-KW"/>
</dbReference>
<evidence type="ECO:0000256" key="1">
    <source>
        <dbReference type="SAM" id="MobiDB-lite"/>
    </source>
</evidence>
<organism evidence="2 3">
    <name type="scientific">Dissostichus eleginoides</name>
    <name type="common">Patagonian toothfish</name>
    <name type="synonym">Dissostichus amissus</name>
    <dbReference type="NCBI Taxonomy" id="100907"/>
    <lineage>
        <taxon>Eukaryota</taxon>
        <taxon>Metazoa</taxon>
        <taxon>Chordata</taxon>
        <taxon>Craniata</taxon>
        <taxon>Vertebrata</taxon>
        <taxon>Euteleostomi</taxon>
        <taxon>Actinopterygii</taxon>
        <taxon>Neopterygii</taxon>
        <taxon>Teleostei</taxon>
        <taxon>Neoteleostei</taxon>
        <taxon>Acanthomorphata</taxon>
        <taxon>Eupercaria</taxon>
        <taxon>Perciformes</taxon>
        <taxon>Notothenioidei</taxon>
        <taxon>Nototheniidae</taxon>
        <taxon>Dissostichus</taxon>
    </lineage>
</organism>
<keyword evidence="3" id="KW-1185">Reference proteome</keyword>
<evidence type="ECO:0000313" key="3">
    <source>
        <dbReference type="Proteomes" id="UP001228049"/>
    </source>
</evidence>
<feature type="non-terminal residue" evidence="2">
    <location>
        <position position="60"/>
    </location>
</feature>
<dbReference type="EMBL" id="JASDAP010000009">
    <property type="protein sequence ID" value="KAK1896981.1"/>
    <property type="molecule type" value="Genomic_DNA"/>
</dbReference>
<protein>
    <submittedName>
        <fullName evidence="2">Calcium/calmodulin-dependent protein kinase type II alpha chain</fullName>
    </submittedName>
</protein>
<keyword evidence="2" id="KW-0418">Kinase</keyword>
<accession>A0AAD9C8X0</accession>
<gene>
    <name evidence="2" type="ORF">KUDE01_016522</name>
</gene>
<name>A0AAD9C8X0_DISEL</name>
<sequence length="60" mass="6635">VEVPSGHRATAQEEQVEAQPGLGFQTIRPPSRFSTNLERAREIKQAIDSQVERCAKKTTG</sequence>
<feature type="region of interest" description="Disordered" evidence="1">
    <location>
        <begin position="1"/>
        <end position="30"/>
    </location>
</feature>
<reference evidence="2" key="1">
    <citation type="submission" date="2023-04" db="EMBL/GenBank/DDBJ databases">
        <title>Chromosome-level genome of Chaenocephalus aceratus.</title>
        <authorList>
            <person name="Park H."/>
        </authorList>
    </citation>
    <scope>NUCLEOTIDE SEQUENCE</scope>
    <source>
        <strain evidence="2">DE</strain>
        <tissue evidence="2">Muscle</tissue>
    </source>
</reference>
<dbReference type="AlphaFoldDB" id="A0AAD9C8X0"/>
<feature type="non-terminal residue" evidence="2">
    <location>
        <position position="1"/>
    </location>
</feature>
<proteinExistence type="predicted"/>
<dbReference type="Proteomes" id="UP001228049">
    <property type="component" value="Unassembled WGS sequence"/>
</dbReference>
<evidence type="ECO:0000313" key="2">
    <source>
        <dbReference type="EMBL" id="KAK1896981.1"/>
    </source>
</evidence>